<feature type="compositionally biased region" description="Basic and acidic residues" evidence="5">
    <location>
        <begin position="92"/>
        <end position="106"/>
    </location>
</feature>
<organism evidence="7 8">
    <name type="scientific">Candidatus Coprovicinus avistercoris</name>
    <dbReference type="NCBI Taxonomy" id="2840754"/>
    <lineage>
        <taxon>Bacteria</taxon>
        <taxon>Bacillati</taxon>
        <taxon>Actinomycetota</taxon>
        <taxon>Coriobacteriia</taxon>
        <taxon>Coriobacteriales</taxon>
        <taxon>Coriobacteriaceae</taxon>
        <taxon>Coriobacteriaceae incertae sedis</taxon>
        <taxon>Candidatus Coprovicinus</taxon>
    </lineage>
</organism>
<dbReference type="EMBL" id="DVMQ01000012">
    <property type="protein sequence ID" value="HIU24003.1"/>
    <property type="molecule type" value="Genomic_DNA"/>
</dbReference>
<evidence type="ECO:0000256" key="4">
    <source>
        <dbReference type="ARBA" id="ARBA00023136"/>
    </source>
</evidence>
<dbReference type="Proteomes" id="UP000824078">
    <property type="component" value="Unassembled WGS sequence"/>
</dbReference>
<feature type="transmembrane region" description="Helical" evidence="6">
    <location>
        <begin position="130"/>
        <end position="152"/>
    </location>
</feature>
<feature type="transmembrane region" description="Helical" evidence="6">
    <location>
        <begin position="164"/>
        <end position="185"/>
    </location>
</feature>
<accession>A0A9D1HYP0</accession>
<evidence type="ECO:0000313" key="8">
    <source>
        <dbReference type="Proteomes" id="UP000824078"/>
    </source>
</evidence>
<evidence type="ECO:0000256" key="1">
    <source>
        <dbReference type="ARBA" id="ARBA00004141"/>
    </source>
</evidence>
<comment type="caution">
    <text evidence="7">The sequence shown here is derived from an EMBL/GenBank/DDBJ whole genome shotgun (WGS) entry which is preliminary data.</text>
</comment>
<comment type="subcellular location">
    <subcellularLocation>
        <location evidence="1">Membrane</location>
        <topology evidence="1">Multi-pass membrane protein</topology>
    </subcellularLocation>
</comment>
<dbReference type="InterPro" id="IPR000515">
    <property type="entry name" value="MetI-like"/>
</dbReference>
<name>A0A9D1HYP0_9ACTN</name>
<evidence type="ECO:0000256" key="5">
    <source>
        <dbReference type="SAM" id="MobiDB-lite"/>
    </source>
</evidence>
<keyword evidence="3 6" id="KW-1133">Transmembrane helix</keyword>
<evidence type="ECO:0000256" key="2">
    <source>
        <dbReference type="ARBA" id="ARBA00022692"/>
    </source>
</evidence>
<gene>
    <name evidence="7" type="ORF">IAD17_03690</name>
</gene>
<reference evidence="7" key="1">
    <citation type="submission" date="2020-10" db="EMBL/GenBank/DDBJ databases">
        <authorList>
            <person name="Gilroy R."/>
        </authorList>
    </citation>
    <scope>NUCLEOTIDE SEQUENCE</scope>
    <source>
        <strain evidence="7">ChiHjej12B11-29160</strain>
    </source>
</reference>
<dbReference type="GO" id="GO:0016020">
    <property type="term" value="C:membrane"/>
    <property type="evidence" value="ECO:0007669"/>
    <property type="project" value="UniProtKB-SubCell"/>
</dbReference>
<evidence type="ECO:0000313" key="7">
    <source>
        <dbReference type="EMBL" id="HIU24003.1"/>
    </source>
</evidence>
<evidence type="ECO:0000256" key="3">
    <source>
        <dbReference type="ARBA" id="ARBA00022989"/>
    </source>
</evidence>
<feature type="region of interest" description="Disordered" evidence="5">
    <location>
        <begin position="1"/>
        <end position="106"/>
    </location>
</feature>
<feature type="compositionally biased region" description="Polar residues" evidence="5">
    <location>
        <begin position="81"/>
        <end position="91"/>
    </location>
</feature>
<evidence type="ECO:0000256" key="6">
    <source>
        <dbReference type="SAM" id="Phobius"/>
    </source>
</evidence>
<proteinExistence type="predicted"/>
<dbReference type="GO" id="GO:0055085">
    <property type="term" value="P:transmembrane transport"/>
    <property type="evidence" value="ECO:0007669"/>
    <property type="project" value="InterPro"/>
</dbReference>
<keyword evidence="4 6" id="KW-0472">Membrane</keyword>
<dbReference type="AlphaFoldDB" id="A0A9D1HYP0"/>
<sequence>MSLRDTLQGAREEIAQQRAADKNLSSRDRSEEKGGKKDRSKDEHTEDVASTGFEKRSATRAKPAREAAQGVRVVAAGPSSRAATKSTSNLTREQRKQQKMEEERNRDRLATATNIVLAKDPLYRKRRIRWWILVIIGLVMTASSFVVLYIAAPAGASTDVSTGWGMFTLVSLILAYGGIIGGLVYDLVRIRPLRRAADEKCRGMSVKRLDAIIKEDIAERRARHRRKGKKNSSTAA</sequence>
<dbReference type="CDD" id="cd06261">
    <property type="entry name" value="TM_PBP2"/>
    <property type="match status" value="1"/>
</dbReference>
<feature type="compositionally biased region" description="Basic and acidic residues" evidence="5">
    <location>
        <begin position="10"/>
        <end position="57"/>
    </location>
</feature>
<keyword evidence="2 6" id="KW-0812">Transmembrane</keyword>
<reference evidence="7" key="2">
    <citation type="journal article" date="2021" name="PeerJ">
        <title>Extensive microbial diversity within the chicken gut microbiome revealed by metagenomics and culture.</title>
        <authorList>
            <person name="Gilroy R."/>
            <person name="Ravi A."/>
            <person name="Getino M."/>
            <person name="Pursley I."/>
            <person name="Horton D.L."/>
            <person name="Alikhan N.F."/>
            <person name="Baker D."/>
            <person name="Gharbi K."/>
            <person name="Hall N."/>
            <person name="Watson M."/>
            <person name="Adriaenssens E.M."/>
            <person name="Foster-Nyarko E."/>
            <person name="Jarju S."/>
            <person name="Secka A."/>
            <person name="Antonio M."/>
            <person name="Oren A."/>
            <person name="Chaudhuri R.R."/>
            <person name="La Ragione R."/>
            <person name="Hildebrand F."/>
            <person name="Pallen M.J."/>
        </authorList>
    </citation>
    <scope>NUCLEOTIDE SEQUENCE</scope>
    <source>
        <strain evidence="7">ChiHjej12B11-29160</strain>
    </source>
</reference>
<protein>
    <submittedName>
        <fullName evidence="7">Uncharacterized protein</fullName>
    </submittedName>
</protein>